<reference evidence="3" key="1">
    <citation type="submission" date="2022-11" db="UniProtKB">
        <authorList>
            <consortium name="WormBaseParasite"/>
        </authorList>
    </citation>
    <scope>IDENTIFICATION</scope>
</reference>
<dbReference type="AlphaFoldDB" id="A0A915JR63"/>
<sequence>MKLAKPSVENQESVCEPILDGYRFNYQNFVMSHHGKRSFFVRSPFTIKVSSVQTGIVYWEIDVVHKPECSGFEAFELVLTSMARNEKYRLWVILWFRNVAHVFLPIILLIVLNGAIIFKFSQHPDSTRRKLTRQSIGNCAEDESMLTRRKNVKAATRMLLVLVATYLLANLLSFVISIWENVNQSYLFENQVFYTFATDLITLSTVLTGFLRLPIYYSCNNQIKLEIHGLLKKFSYGKSKNDNYCWNNLATVYKPSTALKVDSQKRIPENEWILTDCQVQEKDVPWEFTEENGKLKI</sequence>
<protein>
    <submittedName>
        <fullName evidence="3">G-protein coupled receptors family 1 profile domain-containing protein</fullName>
    </submittedName>
</protein>
<dbReference type="Gene3D" id="1.20.1070.10">
    <property type="entry name" value="Rhodopsin 7-helix transmembrane proteins"/>
    <property type="match status" value="1"/>
</dbReference>
<keyword evidence="1" id="KW-0472">Membrane</keyword>
<dbReference type="PANTHER" id="PTHR46709">
    <property type="entry name" value="PROTEIN CBG23488-RELATED"/>
    <property type="match status" value="1"/>
</dbReference>
<evidence type="ECO:0000256" key="1">
    <source>
        <dbReference type="SAM" id="Phobius"/>
    </source>
</evidence>
<keyword evidence="2" id="KW-1185">Reference proteome</keyword>
<feature type="transmembrane region" description="Helical" evidence="1">
    <location>
        <begin position="191"/>
        <end position="211"/>
    </location>
</feature>
<organism evidence="2 3">
    <name type="scientific">Romanomermis culicivorax</name>
    <name type="common">Nematode worm</name>
    <dbReference type="NCBI Taxonomy" id="13658"/>
    <lineage>
        <taxon>Eukaryota</taxon>
        <taxon>Metazoa</taxon>
        <taxon>Ecdysozoa</taxon>
        <taxon>Nematoda</taxon>
        <taxon>Enoplea</taxon>
        <taxon>Dorylaimia</taxon>
        <taxon>Mermithida</taxon>
        <taxon>Mermithoidea</taxon>
        <taxon>Mermithidae</taxon>
        <taxon>Romanomermis</taxon>
    </lineage>
</organism>
<keyword evidence="1" id="KW-0812">Transmembrane</keyword>
<dbReference type="Proteomes" id="UP000887565">
    <property type="component" value="Unplaced"/>
</dbReference>
<feature type="transmembrane region" description="Helical" evidence="1">
    <location>
        <begin position="99"/>
        <end position="120"/>
    </location>
</feature>
<feature type="transmembrane region" description="Helical" evidence="1">
    <location>
        <begin position="158"/>
        <end position="179"/>
    </location>
</feature>
<evidence type="ECO:0000313" key="2">
    <source>
        <dbReference type="Proteomes" id="UP000887565"/>
    </source>
</evidence>
<keyword evidence="1" id="KW-1133">Transmembrane helix</keyword>
<proteinExistence type="predicted"/>
<name>A0A915JR63_ROMCU</name>
<accession>A0A915JR63</accession>
<evidence type="ECO:0000313" key="3">
    <source>
        <dbReference type="WBParaSite" id="nRc.2.0.1.t28701-RA"/>
    </source>
</evidence>
<dbReference type="SUPFAM" id="SSF81321">
    <property type="entry name" value="Family A G protein-coupled receptor-like"/>
    <property type="match status" value="1"/>
</dbReference>
<dbReference type="WBParaSite" id="nRc.2.0.1.t28701-RA">
    <property type="protein sequence ID" value="nRc.2.0.1.t28701-RA"/>
    <property type="gene ID" value="nRc.2.0.1.g28701"/>
</dbReference>